<evidence type="ECO:0000313" key="1">
    <source>
        <dbReference type="EMBL" id="KAK0448512.1"/>
    </source>
</evidence>
<sequence length="169" mass="19316">MTTFIGASSCPACSMNKNLNHYDRLVSTTDFSLPVNLAPFINGNILPTPAVRIEIYQSLRRLETNATCFEEIFAHQQTAISQITQTKQLMRKHVLSSFVFRKSLIGIDMRFLLPSVPCRMISWRSFLGLRIPTRLSWAYFLGLQQGRRTIPPRSLGYLRSILRLSIPQP</sequence>
<dbReference type="AlphaFoldDB" id="A0AA39JTZ2"/>
<evidence type="ECO:0000313" key="2">
    <source>
        <dbReference type="Proteomes" id="UP001175226"/>
    </source>
</evidence>
<accession>A0AA39JTZ2</accession>
<comment type="caution">
    <text evidence="1">The sequence shown here is derived from an EMBL/GenBank/DDBJ whole genome shotgun (WGS) entry which is preliminary data.</text>
</comment>
<keyword evidence="2" id="KW-1185">Reference proteome</keyword>
<name>A0AA39JTZ2_9AGAR</name>
<reference evidence="1" key="1">
    <citation type="submission" date="2023-06" db="EMBL/GenBank/DDBJ databases">
        <authorList>
            <consortium name="Lawrence Berkeley National Laboratory"/>
            <person name="Ahrendt S."/>
            <person name="Sahu N."/>
            <person name="Indic B."/>
            <person name="Wong-Bajracharya J."/>
            <person name="Merenyi Z."/>
            <person name="Ke H.-M."/>
            <person name="Monk M."/>
            <person name="Kocsube S."/>
            <person name="Drula E."/>
            <person name="Lipzen A."/>
            <person name="Balint B."/>
            <person name="Henrissat B."/>
            <person name="Andreopoulos B."/>
            <person name="Martin F.M."/>
            <person name="Harder C.B."/>
            <person name="Rigling D."/>
            <person name="Ford K.L."/>
            <person name="Foster G.D."/>
            <person name="Pangilinan J."/>
            <person name="Papanicolaou A."/>
            <person name="Barry K."/>
            <person name="LaButti K."/>
            <person name="Viragh M."/>
            <person name="Koriabine M."/>
            <person name="Yan M."/>
            <person name="Riley R."/>
            <person name="Champramary S."/>
            <person name="Plett K.L."/>
            <person name="Tsai I.J."/>
            <person name="Slot J."/>
            <person name="Sipos G."/>
            <person name="Plett J."/>
            <person name="Nagy L.G."/>
            <person name="Grigoriev I.V."/>
        </authorList>
    </citation>
    <scope>NUCLEOTIDE SEQUENCE</scope>
    <source>
        <strain evidence="1">FPL87.14</strain>
    </source>
</reference>
<gene>
    <name evidence="1" type="ORF">EV421DRAFT_1782710</name>
</gene>
<organism evidence="1 2">
    <name type="scientific">Armillaria borealis</name>
    <dbReference type="NCBI Taxonomy" id="47425"/>
    <lineage>
        <taxon>Eukaryota</taxon>
        <taxon>Fungi</taxon>
        <taxon>Dikarya</taxon>
        <taxon>Basidiomycota</taxon>
        <taxon>Agaricomycotina</taxon>
        <taxon>Agaricomycetes</taxon>
        <taxon>Agaricomycetidae</taxon>
        <taxon>Agaricales</taxon>
        <taxon>Marasmiineae</taxon>
        <taxon>Physalacriaceae</taxon>
        <taxon>Armillaria</taxon>
    </lineage>
</organism>
<protein>
    <submittedName>
        <fullName evidence="1">Uncharacterized protein</fullName>
    </submittedName>
</protein>
<dbReference type="Proteomes" id="UP001175226">
    <property type="component" value="Unassembled WGS sequence"/>
</dbReference>
<proteinExistence type="predicted"/>
<dbReference type="EMBL" id="JAUEPT010000009">
    <property type="protein sequence ID" value="KAK0448512.1"/>
    <property type="molecule type" value="Genomic_DNA"/>
</dbReference>